<comment type="caution">
    <text evidence="1">The sequence shown here is derived from an EMBL/GenBank/DDBJ whole genome shotgun (WGS) entry which is preliminary data.</text>
</comment>
<name>A0A853ICU6_9GAMM</name>
<dbReference type="GO" id="GO:0004803">
    <property type="term" value="F:transposase activity"/>
    <property type="evidence" value="ECO:0007669"/>
    <property type="project" value="InterPro"/>
</dbReference>
<dbReference type="Proteomes" id="UP000569732">
    <property type="component" value="Unassembled WGS sequence"/>
</dbReference>
<dbReference type="Pfam" id="PF03400">
    <property type="entry name" value="DDE_Tnp_IS1"/>
    <property type="match status" value="1"/>
</dbReference>
<organism evidence="1 2">
    <name type="scientific">Spartinivicinus marinus</name>
    <dbReference type="NCBI Taxonomy" id="2994442"/>
    <lineage>
        <taxon>Bacteria</taxon>
        <taxon>Pseudomonadati</taxon>
        <taxon>Pseudomonadota</taxon>
        <taxon>Gammaproteobacteria</taxon>
        <taxon>Oceanospirillales</taxon>
        <taxon>Zooshikellaceae</taxon>
        <taxon>Spartinivicinus</taxon>
    </lineage>
</organism>
<dbReference type="AlphaFoldDB" id="A0A853ICU6"/>
<evidence type="ECO:0008006" key="3">
    <source>
        <dbReference type="Google" id="ProtNLM"/>
    </source>
</evidence>
<protein>
    <recommendedName>
        <fullName evidence="3">Transposase</fullName>
    </recommendedName>
</protein>
<reference evidence="1 2" key="1">
    <citation type="submission" date="2020-07" db="EMBL/GenBank/DDBJ databases">
        <title>Endozoicomonas sp. nov., isolated from sediment.</title>
        <authorList>
            <person name="Gu T."/>
        </authorList>
    </citation>
    <scope>NUCLEOTIDE SEQUENCE [LARGE SCALE GENOMIC DNA]</scope>
    <source>
        <strain evidence="1 2">SM1973</strain>
    </source>
</reference>
<proteinExistence type="predicted"/>
<evidence type="ECO:0000313" key="1">
    <source>
        <dbReference type="EMBL" id="NYZ67347.1"/>
    </source>
</evidence>
<sequence length="57" mass="6629">MWSFVKSKVNQRWLWHAIDSISGKVLAYVLASRKDEAFQTLQTLLKPSKIKVFCTDD</sequence>
<dbReference type="GO" id="GO:0003677">
    <property type="term" value="F:DNA binding"/>
    <property type="evidence" value="ECO:0007669"/>
    <property type="project" value="InterPro"/>
</dbReference>
<dbReference type="InterPro" id="IPR005063">
    <property type="entry name" value="Transposase_27"/>
</dbReference>
<dbReference type="EMBL" id="JACCKB010000024">
    <property type="protein sequence ID" value="NYZ67347.1"/>
    <property type="molecule type" value="Genomic_DNA"/>
</dbReference>
<evidence type="ECO:0000313" key="2">
    <source>
        <dbReference type="Proteomes" id="UP000569732"/>
    </source>
</evidence>
<keyword evidence="2" id="KW-1185">Reference proteome</keyword>
<gene>
    <name evidence="1" type="ORF">H0A36_15120</name>
</gene>
<dbReference type="GO" id="GO:0006313">
    <property type="term" value="P:DNA transposition"/>
    <property type="evidence" value="ECO:0007669"/>
    <property type="project" value="InterPro"/>
</dbReference>
<accession>A0A853ICU6</accession>